<evidence type="ECO:0000313" key="3">
    <source>
        <dbReference type="Proteomes" id="UP000827721"/>
    </source>
</evidence>
<dbReference type="EMBL" id="JAFEMO010000009">
    <property type="protein sequence ID" value="KAH7565193.1"/>
    <property type="molecule type" value="Genomic_DNA"/>
</dbReference>
<evidence type="ECO:0000256" key="1">
    <source>
        <dbReference type="SAM" id="MobiDB-lite"/>
    </source>
</evidence>
<accession>A0ABQ8HLR1</accession>
<feature type="compositionally biased region" description="Low complexity" evidence="1">
    <location>
        <begin position="72"/>
        <end position="92"/>
    </location>
</feature>
<comment type="caution">
    <text evidence="2">The sequence shown here is derived from an EMBL/GenBank/DDBJ whole genome shotgun (WGS) entry which is preliminary data.</text>
</comment>
<evidence type="ECO:0000313" key="2">
    <source>
        <dbReference type="EMBL" id="KAH7565193.1"/>
    </source>
</evidence>
<proteinExistence type="predicted"/>
<name>A0ABQ8HLR1_9ROSI</name>
<sequence>MEQIVIIEKILRLMTSRFDYVAGCETRNNTKMAIMRKESIKLRVNGTSQGDDEELQELEAENVHGGEEQVDNGAAGSGSSSSEEAENNPSSPVQGRVKRAPTWMEDYVRGNQTAVRNRYSPTLPTESKSLNQNVHIINGAVVSFSSWSRVVSTKRTILSPFTKEYRVLATFSGIHQFLEELYLEYDPNQI</sequence>
<reference evidence="2 3" key="1">
    <citation type="submission" date="2021-02" db="EMBL/GenBank/DDBJ databases">
        <title>Plant Genome Project.</title>
        <authorList>
            <person name="Zhang R.-G."/>
        </authorList>
    </citation>
    <scope>NUCLEOTIDE SEQUENCE [LARGE SCALE GENOMIC DNA]</scope>
    <source>
        <tissue evidence="2">Leaves</tissue>
    </source>
</reference>
<gene>
    <name evidence="2" type="ORF">JRO89_XS09G0158600</name>
</gene>
<keyword evidence="3" id="KW-1185">Reference proteome</keyword>
<protein>
    <submittedName>
        <fullName evidence="2">Uncharacterized protein</fullName>
    </submittedName>
</protein>
<organism evidence="2 3">
    <name type="scientific">Xanthoceras sorbifolium</name>
    <dbReference type="NCBI Taxonomy" id="99658"/>
    <lineage>
        <taxon>Eukaryota</taxon>
        <taxon>Viridiplantae</taxon>
        <taxon>Streptophyta</taxon>
        <taxon>Embryophyta</taxon>
        <taxon>Tracheophyta</taxon>
        <taxon>Spermatophyta</taxon>
        <taxon>Magnoliopsida</taxon>
        <taxon>eudicotyledons</taxon>
        <taxon>Gunneridae</taxon>
        <taxon>Pentapetalae</taxon>
        <taxon>rosids</taxon>
        <taxon>malvids</taxon>
        <taxon>Sapindales</taxon>
        <taxon>Sapindaceae</taxon>
        <taxon>Xanthoceroideae</taxon>
        <taxon>Xanthoceras</taxon>
    </lineage>
</organism>
<dbReference type="Proteomes" id="UP000827721">
    <property type="component" value="Unassembled WGS sequence"/>
</dbReference>
<feature type="region of interest" description="Disordered" evidence="1">
    <location>
        <begin position="63"/>
        <end position="99"/>
    </location>
</feature>